<feature type="domain" description="Methyltransferase type 11" evidence="1">
    <location>
        <begin position="52"/>
        <end position="143"/>
    </location>
</feature>
<dbReference type="InterPro" id="IPR013216">
    <property type="entry name" value="Methyltransf_11"/>
</dbReference>
<dbReference type="OrthoDB" id="9805171at2"/>
<dbReference type="KEGG" id="erz:ER308_07045"/>
<dbReference type="EMBL" id="CP036402">
    <property type="protein sequence ID" value="QBI19323.1"/>
    <property type="molecule type" value="Genomic_DNA"/>
</dbReference>
<protein>
    <submittedName>
        <fullName evidence="2">Class I SAM-dependent methyltransferase</fullName>
    </submittedName>
</protein>
<dbReference type="InterPro" id="IPR029063">
    <property type="entry name" value="SAM-dependent_MTases_sf"/>
</dbReference>
<dbReference type="Proteomes" id="UP000291469">
    <property type="component" value="Chromosome"/>
</dbReference>
<dbReference type="GO" id="GO:0032259">
    <property type="term" value="P:methylation"/>
    <property type="evidence" value="ECO:0007669"/>
    <property type="project" value="UniProtKB-KW"/>
</dbReference>
<proteinExistence type="predicted"/>
<keyword evidence="2" id="KW-0489">Methyltransferase</keyword>
<organism evidence="2 3">
    <name type="scientific">Egibacter rhizosphaerae</name>
    <dbReference type="NCBI Taxonomy" id="1670831"/>
    <lineage>
        <taxon>Bacteria</taxon>
        <taxon>Bacillati</taxon>
        <taxon>Actinomycetota</taxon>
        <taxon>Nitriliruptoria</taxon>
        <taxon>Egibacterales</taxon>
        <taxon>Egibacteraceae</taxon>
        <taxon>Egibacter</taxon>
    </lineage>
</organism>
<keyword evidence="2" id="KW-0808">Transferase</keyword>
<name>A0A411YDM5_9ACTN</name>
<sequence length="214" mass="24097">MERGQRVDARTRHSIDAYDAAARAYHDHWWDRRPLDAVRRFARSAGRGAIVLDVASGPALDVRGLRDVGLSVVAGDRSMEAMRLGLHLFPKRPLAVWDLRALPFADDTFGGIWAHAALQHLPRGELRRAFGELRRVHARGPIFVTFREGDGDLERVDDPPVGEVYATTLREAELKALLIDQGYRDVEVERRPDPLERREVAWLHGWGLFGAPGT</sequence>
<dbReference type="Pfam" id="PF08241">
    <property type="entry name" value="Methyltransf_11"/>
    <property type="match status" value="1"/>
</dbReference>
<dbReference type="Gene3D" id="3.40.50.150">
    <property type="entry name" value="Vaccinia Virus protein VP39"/>
    <property type="match status" value="1"/>
</dbReference>
<evidence type="ECO:0000259" key="1">
    <source>
        <dbReference type="Pfam" id="PF08241"/>
    </source>
</evidence>
<dbReference type="AlphaFoldDB" id="A0A411YDM5"/>
<evidence type="ECO:0000313" key="2">
    <source>
        <dbReference type="EMBL" id="QBI19323.1"/>
    </source>
</evidence>
<accession>A0A411YDM5</accession>
<gene>
    <name evidence="2" type="ORF">ER308_07045</name>
</gene>
<keyword evidence="3" id="KW-1185">Reference proteome</keyword>
<dbReference type="GO" id="GO:0008757">
    <property type="term" value="F:S-adenosylmethionine-dependent methyltransferase activity"/>
    <property type="evidence" value="ECO:0007669"/>
    <property type="project" value="InterPro"/>
</dbReference>
<dbReference type="SUPFAM" id="SSF53335">
    <property type="entry name" value="S-adenosyl-L-methionine-dependent methyltransferases"/>
    <property type="match status" value="1"/>
</dbReference>
<reference evidence="2 3" key="1">
    <citation type="submission" date="2019-01" db="EMBL/GenBank/DDBJ databases">
        <title>Egibacter rhizosphaerae EGI 80759T.</title>
        <authorList>
            <person name="Chen D.-D."/>
            <person name="Tian Y."/>
            <person name="Jiao J.-Y."/>
            <person name="Zhang X.-T."/>
            <person name="Zhang Y.-G."/>
            <person name="Zhang Y."/>
            <person name="Xiao M."/>
            <person name="Shu W.-S."/>
            <person name="Li W.-J."/>
        </authorList>
    </citation>
    <scope>NUCLEOTIDE SEQUENCE [LARGE SCALE GENOMIC DNA]</scope>
    <source>
        <strain evidence="2 3">EGI 80759</strain>
    </source>
</reference>
<evidence type="ECO:0000313" key="3">
    <source>
        <dbReference type="Proteomes" id="UP000291469"/>
    </source>
</evidence>